<gene>
    <name evidence="7" type="ordered locus">Desor_3124</name>
</gene>
<dbReference type="InterPro" id="IPR000551">
    <property type="entry name" value="MerR-type_HTH_dom"/>
</dbReference>
<keyword evidence="3" id="KW-0238">DNA-binding</keyword>
<keyword evidence="8" id="KW-1185">Reference proteome</keyword>
<evidence type="ECO:0000256" key="4">
    <source>
        <dbReference type="ARBA" id="ARBA00023163"/>
    </source>
</evidence>
<dbReference type="SUPFAM" id="SSF46955">
    <property type="entry name" value="Putative DNA-binding domain"/>
    <property type="match status" value="1"/>
</dbReference>
<dbReference type="InterPro" id="IPR009061">
    <property type="entry name" value="DNA-bd_dom_put_sf"/>
</dbReference>
<reference evidence="8" key="1">
    <citation type="submission" date="2011-11" db="EMBL/GenBank/DDBJ databases">
        <title>Complete sequence of Desulfosporosinus orientis DSM 765.</title>
        <authorList>
            <person name="Lucas S."/>
            <person name="Han J."/>
            <person name="Lapidus A."/>
            <person name="Cheng J.-F."/>
            <person name="Goodwin L."/>
            <person name="Pitluck S."/>
            <person name="Peters L."/>
            <person name="Ovchinnikova G."/>
            <person name="Teshima H."/>
            <person name="Detter J.C."/>
            <person name="Han C."/>
            <person name="Tapia R."/>
            <person name="Land M."/>
            <person name="Hauser L."/>
            <person name="Kyrpides N."/>
            <person name="Ivanova N."/>
            <person name="Pagani I."/>
            <person name="Pester M."/>
            <person name="Spring S."/>
            <person name="Ollivier B."/>
            <person name="Rattei T."/>
            <person name="Klenk H.-P."/>
            <person name="Wagner M."/>
            <person name="Loy A."/>
            <person name="Woyke T."/>
        </authorList>
    </citation>
    <scope>NUCLEOTIDE SEQUENCE [LARGE SCALE GENOMIC DNA]</scope>
    <source>
        <strain evidence="8">ATCC 19365 / DSM 765 / NCIMB 8382 / VKM B-1628</strain>
    </source>
</reference>
<proteinExistence type="predicted"/>
<evidence type="ECO:0000259" key="6">
    <source>
        <dbReference type="PROSITE" id="PS50937"/>
    </source>
</evidence>
<sequence>MHYTVAETARKLNVSPHTLRFYSKEGLLPFVDRSEGGIRLFKEEDFSWLFIIDCLKKTGLSIKGIQQFIKWAMEGDTTIEQRLEMFKERQEAVEQQIKELQDALEVIKYKRWRYEISKEAGTTAIHDKMKPEDIPEDIRKIKEKIERLYHFTE</sequence>
<dbReference type="KEGG" id="dor:Desor_3124"/>
<dbReference type="GO" id="GO:0003677">
    <property type="term" value="F:DNA binding"/>
    <property type="evidence" value="ECO:0007669"/>
    <property type="project" value="UniProtKB-KW"/>
</dbReference>
<evidence type="ECO:0000256" key="3">
    <source>
        <dbReference type="ARBA" id="ARBA00023125"/>
    </source>
</evidence>
<reference evidence="7 8" key="2">
    <citation type="journal article" date="2012" name="J. Bacteriol.">
        <title>Complete genome sequences of Desulfosporosinus orientis DSM765T, Desulfosporosinus youngiae DSM17734T, Desulfosporosinus meridiei DSM13257T, and Desulfosporosinus acidiphilus DSM22704T.</title>
        <authorList>
            <person name="Pester M."/>
            <person name="Brambilla E."/>
            <person name="Alazard D."/>
            <person name="Rattei T."/>
            <person name="Weinmaier T."/>
            <person name="Han J."/>
            <person name="Lucas S."/>
            <person name="Lapidus A."/>
            <person name="Cheng J.F."/>
            <person name="Goodwin L."/>
            <person name="Pitluck S."/>
            <person name="Peters L."/>
            <person name="Ovchinnikova G."/>
            <person name="Teshima H."/>
            <person name="Detter J.C."/>
            <person name="Han C.S."/>
            <person name="Tapia R."/>
            <person name="Land M.L."/>
            <person name="Hauser L."/>
            <person name="Kyrpides N.C."/>
            <person name="Ivanova N.N."/>
            <person name="Pagani I."/>
            <person name="Huntmann M."/>
            <person name="Wei C.L."/>
            <person name="Davenport K.W."/>
            <person name="Daligault H."/>
            <person name="Chain P.S."/>
            <person name="Chen A."/>
            <person name="Mavromatis K."/>
            <person name="Markowitz V."/>
            <person name="Szeto E."/>
            <person name="Mikhailova N."/>
            <person name="Pati A."/>
            <person name="Wagner M."/>
            <person name="Woyke T."/>
            <person name="Ollivier B."/>
            <person name="Klenk H.P."/>
            <person name="Spring S."/>
            <person name="Loy A."/>
        </authorList>
    </citation>
    <scope>NUCLEOTIDE SEQUENCE [LARGE SCALE GENOMIC DNA]</scope>
    <source>
        <strain evidence="8">ATCC 19365 / DSM 765 / NCIMB 8382 / VKM B-1628</strain>
    </source>
</reference>
<dbReference type="Gene3D" id="1.10.1660.10">
    <property type="match status" value="1"/>
</dbReference>
<dbReference type="PANTHER" id="PTHR30204">
    <property type="entry name" value="REDOX-CYCLING DRUG-SENSING TRANSCRIPTIONAL ACTIVATOR SOXR"/>
    <property type="match status" value="1"/>
</dbReference>
<keyword evidence="2" id="KW-0805">Transcription regulation</keyword>
<name>G7W6K2_DESOD</name>
<dbReference type="PROSITE" id="PS50937">
    <property type="entry name" value="HTH_MERR_2"/>
    <property type="match status" value="1"/>
</dbReference>
<evidence type="ECO:0000256" key="1">
    <source>
        <dbReference type="ARBA" id="ARBA00022491"/>
    </source>
</evidence>
<dbReference type="PATRIC" id="fig|768706.3.peg.3144"/>
<evidence type="ECO:0000256" key="2">
    <source>
        <dbReference type="ARBA" id="ARBA00023015"/>
    </source>
</evidence>
<dbReference type="STRING" id="768706.Desor_3124"/>
<dbReference type="Proteomes" id="UP000006346">
    <property type="component" value="Chromosome"/>
</dbReference>
<accession>G7W6K2</accession>
<dbReference type="eggNOG" id="COG0789">
    <property type="taxonomic scope" value="Bacteria"/>
</dbReference>
<evidence type="ECO:0000313" key="7">
    <source>
        <dbReference type="EMBL" id="AET68640.1"/>
    </source>
</evidence>
<dbReference type="GO" id="GO:0003700">
    <property type="term" value="F:DNA-binding transcription factor activity"/>
    <property type="evidence" value="ECO:0007669"/>
    <property type="project" value="InterPro"/>
</dbReference>
<evidence type="ECO:0000256" key="5">
    <source>
        <dbReference type="SAM" id="Coils"/>
    </source>
</evidence>
<keyword evidence="5" id="KW-0175">Coiled coil</keyword>
<evidence type="ECO:0000313" key="8">
    <source>
        <dbReference type="Proteomes" id="UP000006346"/>
    </source>
</evidence>
<organism evidence="7 8">
    <name type="scientific">Desulfosporosinus orientis (strain ATCC 19365 / DSM 765 / NCIMB 8382 / VKM B-1628 / Singapore I)</name>
    <name type="common">Desulfotomaculum orientis</name>
    <dbReference type="NCBI Taxonomy" id="768706"/>
    <lineage>
        <taxon>Bacteria</taxon>
        <taxon>Bacillati</taxon>
        <taxon>Bacillota</taxon>
        <taxon>Clostridia</taxon>
        <taxon>Eubacteriales</taxon>
        <taxon>Desulfitobacteriaceae</taxon>
        <taxon>Desulfosporosinus</taxon>
    </lineage>
</organism>
<dbReference type="HOGENOM" id="CLU_060077_8_0_9"/>
<dbReference type="OrthoDB" id="9811174at2"/>
<dbReference type="InterPro" id="IPR047057">
    <property type="entry name" value="MerR_fam"/>
</dbReference>
<dbReference type="Pfam" id="PF13411">
    <property type="entry name" value="MerR_1"/>
    <property type="match status" value="1"/>
</dbReference>
<dbReference type="AlphaFoldDB" id="G7W6K2"/>
<dbReference type="CDD" id="cd01109">
    <property type="entry name" value="HTH_YyaN"/>
    <property type="match status" value="1"/>
</dbReference>
<dbReference type="RefSeq" id="WP_014185448.1">
    <property type="nucleotide sequence ID" value="NC_016584.1"/>
</dbReference>
<dbReference type="PANTHER" id="PTHR30204:SF69">
    <property type="entry name" value="MERR-FAMILY TRANSCRIPTIONAL REGULATOR"/>
    <property type="match status" value="1"/>
</dbReference>
<keyword evidence="1" id="KW-0678">Repressor</keyword>
<dbReference type="EMBL" id="CP003108">
    <property type="protein sequence ID" value="AET68640.1"/>
    <property type="molecule type" value="Genomic_DNA"/>
</dbReference>
<feature type="coiled-coil region" evidence="5">
    <location>
        <begin position="83"/>
        <end position="110"/>
    </location>
</feature>
<dbReference type="SMART" id="SM00422">
    <property type="entry name" value="HTH_MERR"/>
    <property type="match status" value="1"/>
</dbReference>
<feature type="domain" description="HTH merR-type" evidence="6">
    <location>
        <begin position="2"/>
        <end position="71"/>
    </location>
</feature>
<protein>
    <submittedName>
        <fullName evidence="7">Putative transcriptional regulator</fullName>
    </submittedName>
</protein>
<keyword evidence="4" id="KW-0804">Transcription</keyword>
<dbReference type="PRINTS" id="PR00040">
    <property type="entry name" value="HTHMERR"/>
</dbReference>